<dbReference type="RefSeq" id="YP_009226496.1">
    <property type="nucleotide sequence ID" value="NC_029106.1"/>
</dbReference>
<keyword evidence="2" id="KW-1185">Reference proteome</keyword>
<sequence length="76" mass="8256">MTSLRITGTQGRIVYPRPGLPVLTSDAAVTGLFLALTCGNANHMRAFLRSGRDYSASRLHVPGLPHSPELLRIERA</sequence>
<accession>A0A0K2FIC3</accession>
<evidence type="ECO:0000313" key="2">
    <source>
        <dbReference type="Proteomes" id="UP000201646"/>
    </source>
</evidence>
<dbReference type="GeneID" id="26798961"/>
<evidence type="ECO:0000313" key="1">
    <source>
        <dbReference type="EMBL" id="ALA45392.1"/>
    </source>
</evidence>
<dbReference type="EMBL" id="KT321316">
    <property type="protein sequence ID" value="ALA45392.1"/>
    <property type="molecule type" value="Genomic_DNA"/>
</dbReference>
<dbReference type="Proteomes" id="UP000201646">
    <property type="component" value="Segment"/>
</dbReference>
<reference evidence="1" key="1">
    <citation type="submission" date="2015-09" db="EMBL/GenBank/DDBJ databases">
        <authorList>
            <person name="Zhao X."/>
        </authorList>
    </citation>
    <scope>NUCLEOTIDE SEQUENCE</scope>
</reference>
<gene>
    <name evidence="1" type="ORF">ADP64_000078</name>
</gene>
<protein>
    <submittedName>
        <fullName evidence="1">Uncharacterized protein</fullName>
    </submittedName>
</protein>
<organism evidence="1 2">
    <name type="scientific">Achromobacter phage phiAxp-2</name>
    <dbReference type="NCBI Taxonomy" id="1664246"/>
    <lineage>
        <taxon>Viruses</taxon>
        <taxon>Duplodnaviria</taxon>
        <taxon>Heunggongvirae</taxon>
        <taxon>Uroviricota</taxon>
        <taxon>Caudoviricetes</taxon>
        <taxon>Casjensviridae</taxon>
        <taxon>Fengtaivirus</taxon>
        <taxon>Fengtaivirus Axp2</taxon>
    </lineage>
</organism>
<dbReference type="KEGG" id="vg:26798961"/>
<proteinExistence type="predicted"/>
<name>A0A0K2FIC3_9CAUD</name>